<dbReference type="Pfam" id="PF03176">
    <property type="entry name" value="MMPL"/>
    <property type="match status" value="2"/>
</dbReference>
<feature type="transmembrane region" description="Helical" evidence="8">
    <location>
        <begin position="537"/>
        <end position="556"/>
    </location>
</feature>
<evidence type="ECO:0000256" key="1">
    <source>
        <dbReference type="ARBA" id="ARBA00004651"/>
    </source>
</evidence>
<feature type="transmembrane region" description="Helical" evidence="8">
    <location>
        <begin position="387"/>
        <end position="406"/>
    </location>
</feature>
<sequence>MATLLHRLGLASVRHRILVTVAWLVALVAVGVGAGTLSGATANTFSIPGQESTTALALMKERFGEASAGASVQVVMAAPAGQRITDPANAAEVARIVAVLGELPGAVGASNPLDPKAPAVSRDQVAAYSSVRYPVQPSEVTDEQREAVTAALEQARSGGLTVEARGEALSNPADIGGASEILGVVVALIVLALTYRSLVAAGMNLLTAIVGVAIGAAGLVTLTGFTELQSTTPILAVMLGLAVGIDYALFIVTRFRHELRRGLSVEAAAAMAVGTAGAAVVTAGLTVVIALAGLSVVGIPFLSEMGIAAAATIVIAVLVAITLVPAILGFIGVRALPRRLRDIPPPPVAAYSGAAPAGAASSAAASSGISDGRGFIRGWANLVTRHSWLSLIVAVAALAVVAVPFFSMKTTLAQRAAEGTTQARAQAIIDSRFGPGVSSPLLVLIDGPASVPSASEVQKRLAEMLPEGTLVLPPQPNQDGSAALITIIPATGPEDDRTVDLVHQIRDSVAGDRDADIYVTGNTAVSIDVSQKLNDALPVYLALVVGLAFVLLVLVFRSLLVPVVGVLGFLLTIGAAFGATVAVFQWGWAADAVNAGSTGPILSLAPIIIVGILFGLAMDYQVFLVSRMHEAHAHGAPPREAIVTGFRQAAPVVIAAATIMFAVFAAFVPEGNDTIKPIAFALAVGIAFDAFIVRMIAVPAALALLGRSAWWLPAWLRRLPELDVEGAALERHPPSADPLPSHSEPVVTSA</sequence>
<dbReference type="AlphaFoldDB" id="A0A7W5APB3"/>
<evidence type="ECO:0000256" key="5">
    <source>
        <dbReference type="ARBA" id="ARBA00022989"/>
    </source>
</evidence>
<dbReference type="InterPro" id="IPR004869">
    <property type="entry name" value="MMPL_dom"/>
</dbReference>
<evidence type="ECO:0000259" key="9">
    <source>
        <dbReference type="PROSITE" id="PS50156"/>
    </source>
</evidence>
<proteinExistence type="inferred from homology"/>
<feature type="transmembrane region" description="Helical" evidence="8">
    <location>
        <begin position="680"/>
        <end position="705"/>
    </location>
</feature>
<feature type="transmembrane region" description="Helical" evidence="8">
    <location>
        <begin position="234"/>
        <end position="255"/>
    </location>
</feature>
<dbReference type="RefSeq" id="WP_183225546.1">
    <property type="nucleotide sequence ID" value="NZ_BMPW01000023.1"/>
</dbReference>
<dbReference type="PANTHER" id="PTHR33406:SF11">
    <property type="entry name" value="MEMBRANE PROTEIN SCO6666-RELATED"/>
    <property type="match status" value="1"/>
</dbReference>
<accession>A0A7W5APB3</accession>
<keyword evidence="6 8" id="KW-0472">Membrane</keyword>
<keyword evidence="4 8" id="KW-0812">Transmembrane</keyword>
<evidence type="ECO:0000313" key="10">
    <source>
        <dbReference type="EMBL" id="MBB3099479.1"/>
    </source>
</evidence>
<feature type="transmembrane region" description="Helical" evidence="8">
    <location>
        <begin position="563"/>
        <end position="588"/>
    </location>
</feature>
<feature type="transmembrane region" description="Helical" evidence="8">
    <location>
        <begin position="600"/>
        <end position="618"/>
    </location>
</feature>
<comment type="caution">
    <text evidence="10">The sequence shown here is derived from an EMBL/GenBank/DDBJ whole genome shotgun (WGS) entry which is preliminary data.</text>
</comment>
<keyword evidence="3" id="KW-1003">Cell membrane</keyword>
<dbReference type="InterPro" id="IPR000731">
    <property type="entry name" value="SSD"/>
</dbReference>
<dbReference type="InterPro" id="IPR050545">
    <property type="entry name" value="Mycobact_MmpL"/>
</dbReference>
<dbReference type="SUPFAM" id="SSF82866">
    <property type="entry name" value="Multidrug efflux transporter AcrB transmembrane domain"/>
    <property type="match status" value="2"/>
</dbReference>
<evidence type="ECO:0000256" key="6">
    <source>
        <dbReference type="ARBA" id="ARBA00023136"/>
    </source>
</evidence>
<keyword evidence="11" id="KW-1185">Reference proteome</keyword>
<feature type="transmembrane region" description="Helical" evidence="8">
    <location>
        <begin position="267"/>
        <end position="294"/>
    </location>
</feature>
<feature type="transmembrane region" description="Helical" evidence="8">
    <location>
        <begin position="306"/>
        <end position="331"/>
    </location>
</feature>
<name>A0A7W5APB3_9ACTN</name>
<reference evidence="10 11" key="1">
    <citation type="submission" date="2020-08" db="EMBL/GenBank/DDBJ databases">
        <title>Genomic Encyclopedia of Type Strains, Phase III (KMG-III): the genomes of soil and plant-associated and newly described type strains.</title>
        <authorList>
            <person name="Whitman W."/>
        </authorList>
    </citation>
    <scope>NUCLEOTIDE SEQUENCE [LARGE SCALE GENOMIC DNA]</scope>
    <source>
        <strain evidence="10 11">CECT 3287</strain>
    </source>
</reference>
<keyword evidence="5 8" id="KW-1133">Transmembrane helix</keyword>
<evidence type="ECO:0000256" key="7">
    <source>
        <dbReference type="SAM" id="MobiDB-lite"/>
    </source>
</evidence>
<gene>
    <name evidence="10" type="ORF">FHR83_007186</name>
</gene>
<protein>
    <submittedName>
        <fullName evidence="10">RND superfamily putative drug exporter</fullName>
    </submittedName>
</protein>
<dbReference type="PANTHER" id="PTHR33406">
    <property type="entry name" value="MEMBRANE PROTEIN MJ1562-RELATED"/>
    <property type="match status" value="1"/>
</dbReference>
<evidence type="ECO:0000256" key="3">
    <source>
        <dbReference type="ARBA" id="ARBA00022475"/>
    </source>
</evidence>
<feature type="transmembrane region" description="Helical" evidence="8">
    <location>
        <begin position="649"/>
        <end position="668"/>
    </location>
</feature>
<feature type="transmembrane region" description="Helical" evidence="8">
    <location>
        <begin position="202"/>
        <end position="222"/>
    </location>
</feature>
<dbReference type="Proteomes" id="UP000590749">
    <property type="component" value="Unassembled WGS sequence"/>
</dbReference>
<comment type="subcellular location">
    <subcellularLocation>
        <location evidence="1">Cell membrane</location>
        <topology evidence="1">Multi-pass membrane protein</topology>
    </subcellularLocation>
</comment>
<feature type="domain" description="SSD" evidence="9">
    <location>
        <begin position="198"/>
        <end position="330"/>
    </location>
</feature>
<organism evidence="10 11">
    <name type="scientific">Actinoplanes campanulatus</name>
    <dbReference type="NCBI Taxonomy" id="113559"/>
    <lineage>
        <taxon>Bacteria</taxon>
        <taxon>Bacillati</taxon>
        <taxon>Actinomycetota</taxon>
        <taxon>Actinomycetes</taxon>
        <taxon>Micromonosporales</taxon>
        <taxon>Micromonosporaceae</taxon>
        <taxon>Actinoplanes</taxon>
    </lineage>
</organism>
<dbReference type="GO" id="GO:0005886">
    <property type="term" value="C:plasma membrane"/>
    <property type="evidence" value="ECO:0007669"/>
    <property type="project" value="UniProtKB-SubCell"/>
</dbReference>
<evidence type="ECO:0000256" key="2">
    <source>
        <dbReference type="ARBA" id="ARBA00010157"/>
    </source>
</evidence>
<evidence type="ECO:0000313" key="11">
    <source>
        <dbReference type="Proteomes" id="UP000590749"/>
    </source>
</evidence>
<feature type="transmembrane region" description="Helical" evidence="8">
    <location>
        <begin position="175"/>
        <end position="195"/>
    </location>
</feature>
<dbReference type="PROSITE" id="PS50156">
    <property type="entry name" value="SSD"/>
    <property type="match status" value="1"/>
</dbReference>
<dbReference type="Gene3D" id="1.20.1640.10">
    <property type="entry name" value="Multidrug efflux transporter AcrB transmembrane domain"/>
    <property type="match status" value="2"/>
</dbReference>
<evidence type="ECO:0000256" key="4">
    <source>
        <dbReference type="ARBA" id="ARBA00022692"/>
    </source>
</evidence>
<evidence type="ECO:0000256" key="8">
    <source>
        <dbReference type="SAM" id="Phobius"/>
    </source>
</evidence>
<comment type="similarity">
    <text evidence="2">Belongs to the resistance-nodulation-cell division (RND) (TC 2.A.6) family. MmpL subfamily.</text>
</comment>
<dbReference type="EMBL" id="JACHXF010000019">
    <property type="protein sequence ID" value="MBB3099479.1"/>
    <property type="molecule type" value="Genomic_DNA"/>
</dbReference>
<feature type="region of interest" description="Disordered" evidence="7">
    <location>
        <begin position="730"/>
        <end position="750"/>
    </location>
</feature>